<dbReference type="InterPro" id="IPR018958">
    <property type="entry name" value="Knr4/Smi1-like_dom"/>
</dbReference>
<feature type="domain" description="Knr4/Smi1-like" evidence="1">
    <location>
        <begin position="33"/>
        <end position="144"/>
    </location>
</feature>
<evidence type="ECO:0000313" key="3">
    <source>
        <dbReference type="Proteomes" id="UP000325563"/>
    </source>
</evidence>
<dbReference type="EMBL" id="CP023692">
    <property type="protein sequence ID" value="QEV46087.1"/>
    <property type="molecule type" value="Genomic_DNA"/>
</dbReference>
<organism evidence="2 3">
    <name type="scientific">Streptomyces vinaceus</name>
    <dbReference type="NCBI Taxonomy" id="1960"/>
    <lineage>
        <taxon>Bacteria</taxon>
        <taxon>Bacillati</taxon>
        <taxon>Actinomycetota</taxon>
        <taxon>Actinomycetes</taxon>
        <taxon>Kitasatosporales</taxon>
        <taxon>Streptomycetaceae</taxon>
        <taxon>Streptomyces</taxon>
    </lineage>
</organism>
<dbReference type="Proteomes" id="UP000325563">
    <property type="component" value="Chromosome"/>
</dbReference>
<keyword evidence="3" id="KW-1185">Reference proteome</keyword>
<name>A0A5J6J4F1_STRVI</name>
<evidence type="ECO:0000259" key="1">
    <source>
        <dbReference type="Pfam" id="PF09346"/>
    </source>
</evidence>
<proteinExistence type="predicted"/>
<dbReference type="Pfam" id="PF09346">
    <property type="entry name" value="SMI1_KNR4"/>
    <property type="match status" value="1"/>
</dbReference>
<dbReference type="RefSeq" id="WP_132759720.1">
    <property type="nucleotide sequence ID" value="NZ_BNBW01000007.1"/>
</dbReference>
<dbReference type="AlphaFoldDB" id="A0A5J6J4F1"/>
<protein>
    <submittedName>
        <fullName evidence="2">SMI1/KNR4 family protein</fullName>
    </submittedName>
</protein>
<dbReference type="SUPFAM" id="SSF160631">
    <property type="entry name" value="SMI1/KNR4-like"/>
    <property type="match status" value="1"/>
</dbReference>
<reference evidence="2 3" key="1">
    <citation type="submission" date="2017-09" db="EMBL/GenBank/DDBJ databases">
        <authorList>
            <person name="Lee N."/>
            <person name="Cho B.-K."/>
        </authorList>
    </citation>
    <scope>NUCLEOTIDE SEQUENCE [LARGE SCALE GENOMIC DNA]</scope>
    <source>
        <strain evidence="2 3">ATCC 27476</strain>
    </source>
</reference>
<evidence type="ECO:0000313" key="2">
    <source>
        <dbReference type="EMBL" id="QEV46087.1"/>
    </source>
</evidence>
<dbReference type="InterPro" id="IPR037883">
    <property type="entry name" value="Knr4/Smi1-like_sf"/>
</dbReference>
<gene>
    <name evidence="2" type="ORF">CP980_14125</name>
</gene>
<dbReference type="GeneID" id="95611689"/>
<sequence length="175" mass="19016">MDETEQLLEQVARRVRGFGPEGGTLVPGPLPAPLDPDAVRRAEGILGFALTPLLAGLYTRIADGGFGPEYGLLPLEAAVRQYTAMRASDWGWPEGVLPITDYGCAMLGCVDCRSETAQVLLFEPNPGDPDLAWYADSPALADWLRGWLDGTAWFCDDSEGADLEMAPWAEFRSRV</sequence>
<dbReference type="KEGG" id="svn:CP980_14125"/>
<accession>A0A5J6J4F1</accession>